<dbReference type="PANTHER" id="PTHR11261:SF3">
    <property type="entry name" value="RETINOL-BINDING PROTEIN 3"/>
    <property type="match status" value="1"/>
</dbReference>
<dbReference type="AlphaFoldDB" id="A0A0H5Q2P1"/>
<dbReference type="Gene3D" id="3.90.226.10">
    <property type="entry name" value="2-enoyl-CoA Hydratase, Chain A, domain 1"/>
    <property type="match status" value="1"/>
</dbReference>
<dbReference type="GO" id="GO:0008236">
    <property type="term" value="F:serine-type peptidase activity"/>
    <property type="evidence" value="ECO:0007669"/>
    <property type="project" value="InterPro"/>
</dbReference>
<dbReference type="CDD" id="cd07563">
    <property type="entry name" value="Peptidase_S41_IRBP"/>
    <property type="match status" value="1"/>
</dbReference>
<dbReference type="EMBL" id="LN853552">
    <property type="protein sequence ID" value="CRY96163.1"/>
    <property type="molecule type" value="Genomic_DNA"/>
</dbReference>
<dbReference type="InterPro" id="IPR005151">
    <property type="entry name" value="Tail-specific_protease"/>
</dbReference>
<dbReference type="Pfam" id="PF14684">
    <property type="entry name" value="Tricorn_C1"/>
    <property type="match status" value="1"/>
</dbReference>
<dbReference type="InterPro" id="IPR029045">
    <property type="entry name" value="ClpP/crotonase-like_dom_sf"/>
</dbReference>
<dbReference type="SUPFAM" id="SSF52096">
    <property type="entry name" value="ClpP/crotonase"/>
    <property type="match status" value="1"/>
</dbReference>
<feature type="domain" description="Tail specific protease" evidence="1">
    <location>
        <begin position="111"/>
        <end position="313"/>
    </location>
</feature>
<dbReference type="GO" id="GO:0006508">
    <property type="term" value="P:proteolysis"/>
    <property type="evidence" value="ECO:0007669"/>
    <property type="project" value="InterPro"/>
</dbReference>
<sequence>MKRYIKTTGAAAITLAALTACHHIEEWNNDVYGNFDALWTVMDEHYCFFREKGIDWDEVGARYRAQLKPDMTQRELFDICADMLAELKDGHTNLSSWFNMSYYRKWWSDYPQNFDWRLIQEHYLDFDYTTANGMSYKVLADGKVGYCRFASFAYSVSDSFVNEMMTTMKDTNGMIIDVRDNGGGALTGVETLASHFINERTLAGYIQHKTGPGHDDFSEPYPYYYDPAMGVRWLKPVIVLANRSTYSAANNFVSVMKGFEHVAVAGTTTGGGSGAPFSSEIPCGWAVRFSGSPIYDADKRLTEHGVDPSPGFEIQMDTTAAVNGHDTMLDFCIDVILNIKTAVIGIASEWVSLSADRRGPSEKSKIISALY</sequence>
<evidence type="ECO:0000259" key="1">
    <source>
        <dbReference type="SMART" id="SM00245"/>
    </source>
</evidence>
<proteinExistence type="predicted"/>
<organism evidence="2">
    <name type="scientific">uncultured prokaryote</name>
    <dbReference type="NCBI Taxonomy" id="198431"/>
    <lineage>
        <taxon>unclassified sequences</taxon>
        <taxon>environmental samples</taxon>
    </lineage>
</organism>
<dbReference type="PANTHER" id="PTHR11261">
    <property type="entry name" value="INTERPHOTORECEPTOR RETINOID-BINDING PROTEIN"/>
    <property type="match status" value="1"/>
</dbReference>
<evidence type="ECO:0000313" key="2">
    <source>
        <dbReference type="EMBL" id="CRY96163.1"/>
    </source>
</evidence>
<name>A0A0H5Q2P1_9ZZZZ</name>
<dbReference type="InterPro" id="IPR028204">
    <property type="entry name" value="Tricorn_C1"/>
</dbReference>
<reference evidence="2" key="2">
    <citation type="submission" date="2015-07" db="EMBL/GenBank/DDBJ databases">
        <title>Plasmids, circular viruses and viroids from rat gut.</title>
        <authorList>
            <person name="Jorgensen T.J."/>
            <person name="Hansen M.A."/>
            <person name="Xu Z."/>
            <person name="Tabak M.A."/>
            <person name="Sorensen S.J."/>
            <person name="Hansen L.H."/>
        </authorList>
    </citation>
    <scope>NUCLEOTIDE SEQUENCE</scope>
    <source>
        <strain evidence="2">RGFK0955</strain>
    </source>
</reference>
<accession>A0A0H5Q2P1</accession>
<dbReference type="PROSITE" id="PS51257">
    <property type="entry name" value="PROKAR_LIPOPROTEIN"/>
    <property type="match status" value="1"/>
</dbReference>
<dbReference type="Pfam" id="PF03572">
    <property type="entry name" value="Peptidase_S41"/>
    <property type="match status" value="1"/>
</dbReference>
<protein>
    <recommendedName>
        <fullName evidence="1">Tail specific protease domain-containing protein</fullName>
    </recommendedName>
</protein>
<dbReference type="Gene3D" id="3.30.750.44">
    <property type="match status" value="1"/>
</dbReference>
<reference evidence="2" key="1">
    <citation type="submission" date="2015-06" db="EMBL/GenBank/DDBJ databases">
        <authorList>
            <person name="Joergensen T."/>
        </authorList>
    </citation>
    <scope>NUCLEOTIDE SEQUENCE</scope>
    <source>
        <strain evidence="2">RGFK0955</strain>
    </source>
</reference>
<dbReference type="SMART" id="SM00245">
    <property type="entry name" value="TSPc"/>
    <property type="match status" value="1"/>
</dbReference>